<dbReference type="RefSeq" id="WP_157994023.1">
    <property type="nucleotide sequence ID" value="NZ_AP019400.1"/>
</dbReference>
<accession>A0A3T1D4B0</accession>
<dbReference type="SUPFAM" id="SSF54534">
    <property type="entry name" value="FKBP-like"/>
    <property type="match status" value="1"/>
</dbReference>
<dbReference type="InterPro" id="IPR027304">
    <property type="entry name" value="Trigger_fact/SurA_dom_sf"/>
</dbReference>
<evidence type="ECO:0000313" key="4">
    <source>
        <dbReference type="EMBL" id="BBI32952.1"/>
    </source>
</evidence>
<dbReference type="SUPFAM" id="SSF109998">
    <property type="entry name" value="Triger factor/SurA peptide-binding domain-like"/>
    <property type="match status" value="1"/>
</dbReference>
<dbReference type="Proteomes" id="UP000289856">
    <property type="component" value="Chromosome"/>
</dbReference>
<name>A0A3T1D4B0_9BACL</name>
<dbReference type="PROSITE" id="PS50198">
    <property type="entry name" value="PPIC_PPIASE_2"/>
    <property type="match status" value="1"/>
</dbReference>
<dbReference type="EMBL" id="AP019400">
    <property type="protein sequence ID" value="BBI32952.1"/>
    <property type="molecule type" value="Genomic_DNA"/>
</dbReference>
<gene>
    <name evidence="4" type="ORF">KCTCHS21_23510</name>
</gene>
<feature type="domain" description="PpiC" evidence="3">
    <location>
        <begin position="222"/>
        <end position="327"/>
    </location>
</feature>
<evidence type="ECO:0000259" key="3">
    <source>
        <dbReference type="PROSITE" id="PS50198"/>
    </source>
</evidence>
<protein>
    <recommendedName>
        <fullName evidence="3">PpiC domain-containing protein</fullName>
    </recommendedName>
</protein>
<evidence type="ECO:0000313" key="5">
    <source>
        <dbReference type="Proteomes" id="UP000289856"/>
    </source>
</evidence>
<keyword evidence="5" id="KW-1185">Reference proteome</keyword>
<keyword evidence="1" id="KW-0413">Isomerase</keyword>
<dbReference type="GO" id="GO:0003755">
    <property type="term" value="F:peptidyl-prolyl cis-trans isomerase activity"/>
    <property type="evidence" value="ECO:0007669"/>
    <property type="project" value="UniProtKB-KW"/>
</dbReference>
<dbReference type="PANTHER" id="PTHR47245:SF2">
    <property type="entry name" value="PEPTIDYL-PROLYL CIS-TRANS ISOMERASE HP_0175-RELATED"/>
    <property type="match status" value="1"/>
</dbReference>
<evidence type="ECO:0000256" key="1">
    <source>
        <dbReference type="PROSITE-ProRule" id="PRU00278"/>
    </source>
</evidence>
<feature type="chain" id="PRO_5019256547" description="PpiC domain-containing protein" evidence="2">
    <location>
        <begin position="26"/>
        <end position="370"/>
    </location>
</feature>
<evidence type="ECO:0000256" key="2">
    <source>
        <dbReference type="SAM" id="SignalP"/>
    </source>
</evidence>
<dbReference type="InterPro" id="IPR046357">
    <property type="entry name" value="PPIase_dom_sf"/>
</dbReference>
<dbReference type="InterPro" id="IPR000297">
    <property type="entry name" value="PPIase_PpiC"/>
</dbReference>
<dbReference type="InterPro" id="IPR050245">
    <property type="entry name" value="PrsA_foldase"/>
</dbReference>
<organism evidence="4 5">
    <name type="scientific">Cohnella abietis</name>
    <dbReference type="NCBI Taxonomy" id="2507935"/>
    <lineage>
        <taxon>Bacteria</taxon>
        <taxon>Bacillati</taxon>
        <taxon>Bacillota</taxon>
        <taxon>Bacilli</taxon>
        <taxon>Bacillales</taxon>
        <taxon>Paenibacillaceae</taxon>
        <taxon>Cohnella</taxon>
    </lineage>
</organism>
<dbReference type="OrthoDB" id="14196at2"/>
<dbReference type="PANTHER" id="PTHR47245">
    <property type="entry name" value="PEPTIDYLPROLYL ISOMERASE"/>
    <property type="match status" value="1"/>
</dbReference>
<keyword evidence="1" id="KW-0697">Rotamase</keyword>
<dbReference type="AlphaFoldDB" id="A0A3T1D4B0"/>
<keyword evidence="2" id="KW-0732">Signal</keyword>
<dbReference type="Gene3D" id="3.10.50.40">
    <property type="match status" value="1"/>
</dbReference>
<dbReference type="KEGG" id="cohn:KCTCHS21_23510"/>
<sequence length="370" mass="40414">MKDKMKGLVVGLLLGSMLTGSMAYAANSKSINVFLRDLKFKLDGTDKPTASASGFTYKDTVYVPVKSVAEVFGKTAVFDEKTGTVSFGTSAIAVYKGGSITQKEFDTYLAAYSFYFSQAIPSDKQLAVKQLIALKLLAAKSEAAFGKEAANVVTTEIKQIKTYFGTEEKFASQLKASKLSEADLKLFIKRQVLISKALSGMIDDKTVKAEYDRQRKADSAAFVTASVRHILIATIDNQTGKSIRTPEEARIRALEVQAKLNDGGDFAALAKEYSDDPGSKDKGGLYADAQLTQFVTEFKKAGAELPLNQISDPVKTDFGYHIMKVDSRVTYTVEQVKDQLIEGLLSQTYQKYVEKDLPALIQSIKLPANS</sequence>
<proteinExistence type="predicted"/>
<dbReference type="Pfam" id="PF13616">
    <property type="entry name" value="Rotamase_3"/>
    <property type="match status" value="1"/>
</dbReference>
<feature type="signal peptide" evidence="2">
    <location>
        <begin position="1"/>
        <end position="25"/>
    </location>
</feature>
<reference evidence="4 5" key="1">
    <citation type="submission" date="2019-01" db="EMBL/GenBank/DDBJ databases">
        <title>Complete genome sequence of Cohnella hallensis HS21 isolated from Korean fir (Abies koreana) rhizospheric soil.</title>
        <authorList>
            <person name="Jiang L."/>
            <person name="Kang S.W."/>
            <person name="Kim S."/>
            <person name="Jung J."/>
            <person name="Kim C.Y."/>
            <person name="Kim D.H."/>
            <person name="Kim S.W."/>
            <person name="Lee J."/>
        </authorList>
    </citation>
    <scope>NUCLEOTIDE SEQUENCE [LARGE SCALE GENOMIC DNA]</scope>
    <source>
        <strain evidence="4 5">HS21</strain>
    </source>
</reference>